<dbReference type="AlphaFoldDB" id="A0A226E8P1"/>
<keyword evidence="4" id="KW-1185">Reference proteome</keyword>
<organism evidence="3 4">
    <name type="scientific">Folsomia candida</name>
    <name type="common">Springtail</name>
    <dbReference type="NCBI Taxonomy" id="158441"/>
    <lineage>
        <taxon>Eukaryota</taxon>
        <taxon>Metazoa</taxon>
        <taxon>Ecdysozoa</taxon>
        <taxon>Arthropoda</taxon>
        <taxon>Hexapoda</taxon>
        <taxon>Collembola</taxon>
        <taxon>Entomobryomorpha</taxon>
        <taxon>Isotomoidea</taxon>
        <taxon>Isotomidae</taxon>
        <taxon>Proisotominae</taxon>
        <taxon>Folsomia</taxon>
    </lineage>
</organism>
<keyword evidence="1" id="KW-0732">Signal</keyword>
<evidence type="ECO:0000313" key="3">
    <source>
        <dbReference type="EMBL" id="OXA53923.1"/>
    </source>
</evidence>
<feature type="domain" description="DUF4789" evidence="2">
    <location>
        <begin position="117"/>
        <end position="174"/>
    </location>
</feature>
<feature type="chain" id="PRO_5012578767" description="DUF4789 domain-containing protein" evidence="1">
    <location>
        <begin position="20"/>
        <end position="251"/>
    </location>
</feature>
<accession>A0A226E8P1</accession>
<dbReference type="OrthoDB" id="6328618at2759"/>
<feature type="signal peptide" evidence="1">
    <location>
        <begin position="1"/>
        <end position="19"/>
    </location>
</feature>
<sequence length="251" mass="27363">MDFCLVALILVAVLSIASSSPVNYSDELGVNLEPTETYEYEDSDESIPENSAQTYLSPTAFENLKRKCPELKNVENTGFIDLRYHEPEKTCFRIGTQGPCNSGMTFFLRSIGSIYGDCDCTPRSLSGHRLNIYDEKTDKCYPIFSQGACSPGFYHTLTSDGRPTCSENPCSSHGPEFVQINGTCAEIGKPSEVCEVGFVFFREEKITPGCVYGTAYALPAVVNTLSCAPGSVQSISGRCVRAETRKGKSIG</sequence>
<reference evidence="3 4" key="1">
    <citation type="submission" date="2015-12" db="EMBL/GenBank/DDBJ databases">
        <title>The genome of Folsomia candida.</title>
        <authorList>
            <person name="Faddeeva A."/>
            <person name="Derks M.F."/>
            <person name="Anvar Y."/>
            <person name="Smit S."/>
            <person name="Van Straalen N."/>
            <person name="Roelofs D."/>
        </authorList>
    </citation>
    <scope>NUCLEOTIDE SEQUENCE [LARGE SCALE GENOMIC DNA]</scope>
    <source>
        <strain evidence="3 4">VU population</strain>
        <tissue evidence="3">Whole body</tissue>
    </source>
</reference>
<evidence type="ECO:0000256" key="1">
    <source>
        <dbReference type="SAM" id="SignalP"/>
    </source>
</evidence>
<evidence type="ECO:0000313" key="4">
    <source>
        <dbReference type="Proteomes" id="UP000198287"/>
    </source>
</evidence>
<evidence type="ECO:0000259" key="2">
    <source>
        <dbReference type="Pfam" id="PF16033"/>
    </source>
</evidence>
<dbReference type="InterPro" id="IPR031993">
    <property type="entry name" value="DUF4789"/>
</dbReference>
<proteinExistence type="predicted"/>
<gene>
    <name evidence="3" type="ORF">Fcan01_10264</name>
</gene>
<comment type="caution">
    <text evidence="3">The sequence shown here is derived from an EMBL/GenBank/DDBJ whole genome shotgun (WGS) entry which is preliminary data.</text>
</comment>
<name>A0A226E8P1_FOLCA</name>
<protein>
    <recommendedName>
        <fullName evidence="2">DUF4789 domain-containing protein</fullName>
    </recommendedName>
</protein>
<dbReference type="PANTHER" id="PTHR21177">
    <property type="entry name" value="IP06524P-RELATED"/>
    <property type="match status" value="1"/>
</dbReference>
<dbReference type="EMBL" id="LNIX01000005">
    <property type="protein sequence ID" value="OXA53923.1"/>
    <property type="molecule type" value="Genomic_DNA"/>
</dbReference>
<dbReference type="Proteomes" id="UP000198287">
    <property type="component" value="Unassembled WGS sequence"/>
</dbReference>
<dbReference type="Pfam" id="PF16033">
    <property type="entry name" value="DUF4789"/>
    <property type="match status" value="1"/>
</dbReference>